<reference evidence="4" key="1">
    <citation type="submission" date="2015-04" db="EMBL/GenBank/DDBJ databases">
        <authorList>
            <consortium name="Pathogen Informatics"/>
        </authorList>
    </citation>
    <scope>NUCLEOTIDE SEQUENCE [LARGE SCALE GENOMIC DNA]</scope>
    <source>
        <strain evidence="4">8A</strain>
    </source>
</reference>
<dbReference type="VEuPathDB" id="PlasmoDB:PGAL8A_00289000"/>
<evidence type="ECO:0000259" key="3">
    <source>
        <dbReference type="PROSITE" id="PS50042"/>
    </source>
</evidence>
<feature type="region of interest" description="Disordered" evidence="2">
    <location>
        <begin position="667"/>
        <end position="703"/>
    </location>
</feature>
<feature type="compositionally biased region" description="Basic and acidic residues" evidence="2">
    <location>
        <begin position="676"/>
        <end position="699"/>
    </location>
</feature>
<feature type="domain" description="Cyclic nucleotide-binding" evidence="3">
    <location>
        <begin position="1859"/>
        <end position="1960"/>
    </location>
</feature>
<feature type="region of interest" description="Disordered" evidence="2">
    <location>
        <begin position="1993"/>
        <end position="2035"/>
    </location>
</feature>
<keyword evidence="1" id="KW-0175">Coiled coil</keyword>
<dbReference type="InterPro" id="IPR000595">
    <property type="entry name" value="cNMP-bd_dom"/>
</dbReference>
<dbReference type="CDD" id="cd00038">
    <property type="entry name" value="CAP_ED"/>
    <property type="match status" value="4"/>
</dbReference>
<feature type="compositionally biased region" description="Basic and acidic residues" evidence="2">
    <location>
        <begin position="981"/>
        <end position="1004"/>
    </location>
</feature>
<dbReference type="InterPro" id="IPR014710">
    <property type="entry name" value="RmlC-like_jellyroll"/>
</dbReference>
<dbReference type="PANTHER" id="PTHR23011:SF28">
    <property type="entry name" value="CYCLIC NUCLEOTIDE-BINDING DOMAIN CONTAINING PROTEIN"/>
    <property type="match status" value="1"/>
</dbReference>
<dbReference type="PROSITE" id="PS50042">
    <property type="entry name" value="CNMP_BINDING_3"/>
    <property type="match status" value="5"/>
</dbReference>
<dbReference type="EMBL" id="CVMV01000045">
    <property type="protein sequence ID" value="CRG95693.1"/>
    <property type="molecule type" value="Genomic_DNA"/>
</dbReference>
<sequence>MDDLESQALENIHDYLKECLDKNNYNTKGKEENNVDNISLIYMSLKKYILRLININNFIKQENFFLKKKNETLIKENNEKNILKVTNNKKGMHKIYMDKINELNNENEFIKYKFQKILREHISLARDNVHLNNSLLDRHNYILNDNFKNKSITLKNDNSDKSLNMSKFYEGENSTEDDNLNYLNMNLFSFEKKFERICKCANFLEDILNILNRSIKYDESVIFQKKVENLKIEKEELIMQNLFLKEKVLEIETFILNDPFLVEKFNFFYDSKNISFDESIKNNFKLFKNNNKHMLYLGLCSMEKKNIYLKEKLSNEKKENQIYREYIHSVNDKLKKDLTELYKLDGNKNISYNNSTEICNTNNYQNINENTFYFNFYDTKTKNNGFASNKTKNIWNLNNELSKMNDSRFSGMFKMTGNKIDYNQKRLTYAWKRIKELEEELNDLKERKKESNLKQHKEDSLLEELDDYMKNEAYYYRIKELIIKRKKQLDAILKTEANEKNNKINKFSAVNYHLERNYMNNRRLLNEYLKNRENILSLDSHCSNEKNNYNYYINNRIIYQYMEYKRMYDFYMQNKKILKKNVNNKDLNNIVNKYASYYENIDKRHNNLSMLPNGINNESMKLLQKIIESRKFLKECSNNLYNKEENENGKNLYVNKKESQFHDYILDNNNQSHKNNSKDENEKNNHKDSKMKNRNESRSYENLNDISLNENKIYESISEKDHIGKMKKYNKEYNLSNKNENSNINLKDNYNVHENSENFDSNVKYPRRHDSSLEVLKKNIRNLVKNKKVKKEKSKYEKKRIDLKLSKSLSIYKTNKNYNNTNSLENCNNISNFIEKGSQSSTKYNIQNNEFEIEPMEKKIIATKKKEEIKKSEDSVDNNNINIQCKKGLDNMHETKKENITNNDKLDIVDKIKGKKEIKNESELNTTEEIKKKVNITHKDNSYIIDNIKNKENIKSENKLDLKNVTKKDINVKNKNKLDIKSEIKKNKNDKNKNELPSKDEIKNNKTVKKKNKLDAEDEIKNNKNDKNKNKLPSKDEIKNDKNDKNKNKLPSKDEIKNNKNSSNINVIEKNDKVKYDNDDKKNKENIVKENENSSFTNNNSFDIKNNNKEKHLGKKENFDLIDNTESEYESSVQDFFDIKKYSNVKIGLFREILYSHDKNIYTFFMNLIAFSKIDLIKTYKNRLINVQINSSDMLQYVLNNYTRYNMNTEEKEKKINPKDLSENEYKLVIDYICNNDNAFSLKILYHKINFISNEDYNEFKNRLLECGIINLINLLHDEDINNYDKIFNVSFVNFCDILGISKESCTFHFNCIDNSNKKKGYIYLKSLLNYLKVEEDIKEEYHKYNFISIYKKNLIYININENFDNLYKFFKAIIKKNKNFISLNELVYFFYEDEKLKRYNFPQDDIVSLYYSIIFYVYYTNKNKILQSVNNFKDYDKNIANNSDKDDMKEKNKNKIIDPYAKVKNKNYKGDITSDSSYNYVNYNLLLCKEHFSLDDFNFVIELKDLYFYFEGYECPFSKIKRRIIEIYGSLKKAVLINKEIVNYNNEKNNSDSDDTQSKCDLDSDHFYTTDKYRYMHSEKITFYERKTSYKEEDIEINKINKINKSVFMCLMYNIGIHIDHCQSLWDNFVPFLEGDMLDYKIFNGFLNGKINIKGNETEDIIRNIKINSMESEEIHTESNGRLTNRLKGTICSQHFKNFREKNFINNLTVDEIEVVAQVLNGVHPFNYLDKNEKKEFIKKLNKKCYQKDYDLELLHEKIGQNKEQSETGNNKLPDETYLNNKITILINGILRHKKDANTFINSVNIISEDNIYNYIAHTNIAIIEIDNTFYTSEFNNLVKQKILVSQEFMKIVDDIPILKNFPYEKKYSLSMNIKRYEFEKKRVIIRQHDDPVSFYIVKEGTLNIYFNNTDKPINTISQNTFFGEIALIFNTLRTCNVIVESDTAICYCISKEYFLSILNKDIVNEFIEYFRSNYKDDVEKMIRNSAYNYERNSNNKLNNKNEKESKNEFTEHPKKNEKNISRRNNDSLSTRTLSQIKEINSSDTNTIYSKNGCLSKSFNNLIDENNKSCVNSLKSRNQYSINSANSKILSNSLSADNVSLDLDYINKKYLQSFYSDLDKILLNIFNTEQKYFTEEMEKNLMKVKVLKKILNKMEDKEEFLRNLKYEKHPKGKHIMLEGEYFEKFYFVKKGEISIQEFNQYKNIYEEISIFKENEYFGHKFILNKNKSSFIAITTTYTELYTLEASLFKKFLTPYSDILNKKKDVFKIDALSETINKEVQTKEKDTNYILNVLKFLKKVKILNKLDDDALYNAAKNFTFKFFKKGQVIIKYNDAPDFFYVIRKGIVSVKLEDKEENAENNNLYDEKKEQKKLNELNKIKSAYLYKYDYFGELSILNEQLRTAKCEAHTNCFLLAIDKESFINNFNIIFNDLLQEAEQRYTRNYSLPPWLKAMYGYDSNKCSTSLSIKIPDSGSSFSSISNVSSDEFSFEKEINEQLKNEKEKTKNKNSDILATSKTSEFSNSKSIFSESSLSSIDNDKEMNKIKEEKEKKINEIKLKELKILEKIKLKEEKKIKETYMKKKGVSETIYNRENNQDISENSSSNQINHNITTQSYSDKEKYIDKDNFDKKKLNSEESSLKKDPEDVEEKNKNIIYKDTKKKKEIENKDIEKYADVLPKKSLSILKKKVSSCNSSELDIGKLIEKLIDFINSEYNSIFHFYESIDKFNIGYIKYNDFLDYIITLNIEDRFESRENLEKLFKYLCGDKHILTLIDFYKNIYKNEEVDKYELNLRLTEIYGSSTLAFKNVALLNVEDCSCNYSNFETVCEKVGLSIANIKNIWDEINIMNEELIPLEIVLSILNGELLIEESYKAYNDKKSLLNQFVNFFQGNEDLTRMNTNLMETNFEITYEEPIIINKGHHKLYSNECSHIVKLLENNIYFKYLTLEQRKFFTTLMNRHTMKCNDIVIKQNDEEAPIICLYEGKANIISFNIFGIESVIREIENNELYGCDEVVSESPSGYEVKVSSDIAVVWILDRLSYKENLKLMLEERKKNCFHIMPVLRNVPILRYLPEEELENISYAMKVEFYQPNHTIIKANTYDDKYFIICKGLATVEKHSNSNKDKLILSTLKKADYFGELALIKNSKRSANVVLDTETILLSINDSEFNRLFNPYYEKFLNRAKANYKRMEIRNLNVSSDIVDANSNTYISSISSYKSRNKIVTIQDYDDIEKSINSSSENVKDNICFSFDQNDNNEKKENDISVIENKKKEEDEGEKNVDKKKKKNKGKERDKDKDKNKKDKKKEKNKEKDKNNVNKEKEKSKENNKNKENKK</sequence>
<dbReference type="SMART" id="SM00100">
    <property type="entry name" value="cNMP"/>
    <property type="match status" value="4"/>
</dbReference>
<accession>A0A1J1GWK8</accession>
<dbReference type="Proteomes" id="UP000220797">
    <property type="component" value="Unassembled WGS sequence"/>
</dbReference>
<feature type="compositionally biased region" description="Low complexity" evidence="2">
    <location>
        <begin position="1059"/>
        <end position="1068"/>
    </location>
</feature>
<dbReference type="InterPro" id="IPR018490">
    <property type="entry name" value="cNMP-bd_dom_sf"/>
</dbReference>
<dbReference type="OrthoDB" id="417078at2759"/>
<feature type="domain" description="Cyclic nucleotide-binding" evidence="3">
    <location>
        <begin position="3066"/>
        <end position="3172"/>
    </location>
</feature>
<evidence type="ECO:0000256" key="1">
    <source>
        <dbReference type="SAM" id="Coils"/>
    </source>
</evidence>
<comment type="caution">
    <text evidence="4">The sequence shown here is derived from an EMBL/GenBank/DDBJ whole genome shotgun (WGS) entry which is preliminary data.</text>
</comment>
<feature type="compositionally biased region" description="Low complexity" evidence="2">
    <location>
        <begin position="1093"/>
        <end position="1105"/>
    </location>
</feature>
<feature type="region of interest" description="Disordered" evidence="2">
    <location>
        <begin position="2592"/>
        <end position="2615"/>
    </location>
</feature>
<feature type="region of interest" description="Disordered" evidence="2">
    <location>
        <begin position="3247"/>
        <end position="3332"/>
    </location>
</feature>
<feature type="compositionally biased region" description="Basic and acidic residues" evidence="2">
    <location>
        <begin position="1069"/>
        <end position="1092"/>
    </location>
</feature>
<dbReference type="Pfam" id="PF00027">
    <property type="entry name" value="cNMP_binding"/>
    <property type="match status" value="3"/>
</dbReference>
<keyword evidence="5" id="KW-1185">Reference proteome</keyword>
<gene>
    <name evidence="4" type="primary">EPAC</name>
    <name evidence="4" type="ORF">PGAL8A_00289000</name>
</gene>
<feature type="region of interest" description="Disordered" evidence="2">
    <location>
        <begin position="981"/>
        <end position="1109"/>
    </location>
</feature>
<dbReference type="Gene3D" id="2.60.120.10">
    <property type="entry name" value="Jelly Rolls"/>
    <property type="match status" value="5"/>
</dbReference>
<dbReference type="PANTHER" id="PTHR23011">
    <property type="entry name" value="CYCLIC NUCLEOTIDE-BINDING DOMAIN CONTAINING PROTEIN"/>
    <property type="match status" value="1"/>
</dbReference>
<protein>
    <submittedName>
        <fullName evidence="4">Rap guanine nucleotide exchange factor, putative</fullName>
    </submittedName>
</protein>
<proteinExistence type="predicted"/>
<feature type="domain" description="Cyclic nucleotide-binding" evidence="3">
    <location>
        <begin position="2160"/>
        <end position="2270"/>
    </location>
</feature>
<organism evidence="4 5">
    <name type="scientific">Plasmodium gallinaceum</name>
    <dbReference type="NCBI Taxonomy" id="5849"/>
    <lineage>
        <taxon>Eukaryota</taxon>
        <taxon>Sar</taxon>
        <taxon>Alveolata</taxon>
        <taxon>Apicomplexa</taxon>
        <taxon>Aconoidasida</taxon>
        <taxon>Haemosporida</taxon>
        <taxon>Plasmodiidae</taxon>
        <taxon>Plasmodium</taxon>
        <taxon>Plasmodium (Haemamoeba)</taxon>
    </lineage>
</organism>
<name>A0A1J1GWK8_PLAGA</name>
<evidence type="ECO:0000313" key="5">
    <source>
        <dbReference type="Proteomes" id="UP000220797"/>
    </source>
</evidence>
<feature type="domain" description="Cyclic nucleotide-binding" evidence="3">
    <location>
        <begin position="2302"/>
        <end position="2421"/>
    </location>
</feature>
<feature type="compositionally biased region" description="Basic and acidic residues" evidence="2">
    <location>
        <begin position="3253"/>
        <end position="3278"/>
    </location>
</feature>
<evidence type="ECO:0000313" key="4">
    <source>
        <dbReference type="EMBL" id="CRG95693.1"/>
    </source>
</evidence>
<feature type="compositionally biased region" description="Basic and acidic residues" evidence="2">
    <location>
        <begin position="1013"/>
        <end position="1058"/>
    </location>
</feature>
<feature type="coiled-coil region" evidence="1">
    <location>
        <begin position="2487"/>
        <end position="2514"/>
    </location>
</feature>
<feature type="compositionally biased region" description="Basic and acidic residues" evidence="2">
    <location>
        <begin position="2001"/>
        <end position="2027"/>
    </location>
</feature>
<evidence type="ECO:0000256" key="2">
    <source>
        <dbReference type="SAM" id="MobiDB-lite"/>
    </source>
</evidence>
<dbReference type="GeneID" id="39731423"/>
<feature type="compositionally biased region" description="Basic and acidic residues" evidence="2">
    <location>
        <begin position="3288"/>
        <end position="3332"/>
    </location>
</feature>
<feature type="domain" description="Cyclic nucleotide-binding" evidence="3">
    <location>
        <begin position="2939"/>
        <end position="3043"/>
    </location>
</feature>
<feature type="coiled-coil region" evidence="1">
    <location>
        <begin position="427"/>
        <end position="454"/>
    </location>
</feature>
<dbReference type="RefSeq" id="XP_028528501.1">
    <property type="nucleotide sequence ID" value="XM_028671894.1"/>
</dbReference>
<dbReference type="SUPFAM" id="SSF51206">
    <property type="entry name" value="cAMP-binding domain-like"/>
    <property type="match status" value="5"/>
</dbReference>